<accession>A0AAQ4EN09</accession>
<dbReference type="EMBL" id="JARKHS020013348">
    <property type="protein sequence ID" value="KAK8776135.1"/>
    <property type="molecule type" value="Genomic_DNA"/>
</dbReference>
<dbReference type="Proteomes" id="UP001321473">
    <property type="component" value="Unassembled WGS sequence"/>
</dbReference>
<name>A0AAQ4EN09_AMBAM</name>
<dbReference type="AlphaFoldDB" id="A0AAQ4EN09"/>
<reference evidence="1 2" key="1">
    <citation type="journal article" date="2023" name="Arcadia Sci">
        <title>De novo assembly of a long-read Amblyomma americanum tick genome.</title>
        <authorList>
            <person name="Chou S."/>
            <person name="Poskanzer K.E."/>
            <person name="Rollins M."/>
            <person name="Thuy-Boun P.S."/>
        </authorList>
    </citation>
    <scope>NUCLEOTIDE SEQUENCE [LARGE SCALE GENOMIC DNA]</scope>
    <source>
        <strain evidence="1">F_SG_1</strain>
        <tissue evidence="1">Salivary glands</tissue>
    </source>
</reference>
<proteinExistence type="predicted"/>
<organism evidence="1 2">
    <name type="scientific">Amblyomma americanum</name>
    <name type="common">Lone star tick</name>
    <dbReference type="NCBI Taxonomy" id="6943"/>
    <lineage>
        <taxon>Eukaryota</taxon>
        <taxon>Metazoa</taxon>
        <taxon>Ecdysozoa</taxon>
        <taxon>Arthropoda</taxon>
        <taxon>Chelicerata</taxon>
        <taxon>Arachnida</taxon>
        <taxon>Acari</taxon>
        <taxon>Parasitiformes</taxon>
        <taxon>Ixodida</taxon>
        <taxon>Ixodoidea</taxon>
        <taxon>Ixodidae</taxon>
        <taxon>Amblyomminae</taxon>
        <taxon>Amblyomma</taxon>
    </lineage>
</organism>
<evidence type="ECO:0000313" key="2">
    <source>
        <dbReference type="Proteomes" id="UP001321473"/>
    </source>
</evidence>
<sequence>MSTCRRWSLKSSSQGRFPYSRAPMRVAALRARLTGPCWTCRMSLESIVSHCSALGRRAKIDAYNKPFSRPGCNYSLLSTLKKRPPYSYRIVYLKLYPLIRLRVVPQYFLFAGRFSSEIMNM</sequence>
<comment type="caution">
    <text evidence="1">The sequence shown here is derived from an EMBL/GenBank/DDBJ whole genome shotgun (WGS) entry which is preliminary data.</text>
</comment>
<gene>
    <name evidence="1" type="ORF">V5799_030530</name>
</gene>
<keyword evidence="2" id="KW-1185">Reference proteome</keyword>
<evidence type="ECO:0000313" key="1">
    <source>
        <dbReference type="EMBL" id="KAK8776135.1"/>
    </source>
</evidence>
<protein>
    <submittedName>
        <fullName evidence="1">Uncharacterized protein</fullName>
    </submittedName>
</protein>